<keyword evidence="2" id="KW-0812">Transmembrane</keyword>
<dbReference type="PANTHER" id="PTHR37490">
    <property type="entry name" value="EXPRESSED PROTEIN"/>
    <property type="match status" value="1"/>
</dbReference>
<gene>
    <name evidence="3" type="ORF">VTL71DRAFT_8613</name>
</gene>
<feature type="compositionally biased region" description="Polar residues" evidence="1">
    <location>
        <begin position="18"/>
        <end position="27"/>
    </location>
</feature>
<proteinExistence type="predicted"/>
<evidence type="ECO:0000256" key="2">
    <source>
        <dbReference type="SAM" id="Phobius"/>
    </source>
</evidence>
<evidence type="ECO:0000313" key="4">
    <source>
        <dbReference type="Proteomes" id="UP001595075"/>
    </source>
</evidence>
<accession>A0ABR4CY46</accession>
<organism evidence="3 4">
    <name type="scientific">Oculimacula yallundae</name>
    <dbReference type="NCBI Taxonomy" id="86028"/>
    <lineage>
        <taxon>Eukaryota</taxon>
        <taxon>Fungi</taxon>
        <taxon>Dikarya</taxon>
        <taxon>Ascomycota</taxon>
        <taxon>Pezizomycotina</taxon>
        <taxon>Leotiomycetes</taxon>
        <taxon>Helotiales</taxon>
        <taxon>Ploettnerulaceae</taxon>
        <taxon>Oculimacula</taxon>
    </lineage>
</organism>
<protein>
    <submittedName>
        <fullName evidence="3">Uncharacterized protein</fullName>
    </submittedName>
</protein>
<keyword evidence="2" id="KW-1133">Transmembrane helix</keyword>
<reference evidence="3 4" key="1">
    <citation type="journal article" date="2024" name="Commun. Biol.">
        <title>Comparative genomic analysis of thermophilic fungi reveals convergent evolutionary adaptations and gene losses.</title>
        <authorList>
            <person name="Steindorff A.S."/>
            <person name="Aguilar-Pontes M.V."/>
            <person name="Robinson A.J."/>
            <person name="Andreopoulos B."/>
            <person name="LaButti K."/>
            <person name="Kuo A."/>
            <person name="Mondo S."/>
            <person name="Riley R."/>
            <person name="Otillar R."/>
            <person name="Haridas S."/>
            <person name="Lipzen A."/>
            <person name="Grimwood J."/>
            <person name="Schmutz J."/>
            <person name="Clum A."/>
            <person name="Reid I.D."/>
            <person name="Moisan M.C."/>
            <person name="Butler G."/>
            <person name="Nguyen T.T.M."/>
            <person name="Dewar K."/>
            <person name="Conant G."/>
            <person name="Drula E."/>
            <person name="Henrissat B."/>
            <person name="Hansel C."/>
            <person name="Singer S."/>
            <person name="Hutchinson M.I."/>
            <person name="de Vries R.P."/>
            <person name="Natvig D.O."/>
            <person name="Powell A.J."/>
            <person name="Tsang A."/>
            <person name="Grigoriev I.V."/>
        </authorList>
    </citation>
    <scope>NUCLEOTIDE SEQUENCE [LARGE SCALE GENOMIC DNA]</scope>
    <source>
        <strain evidence="3 4">CBS 494.80</strain>
    </source>
</reference>
<dbReference type="EMBL" id="JAZHXI010000002">
    <property type="protein sequence ID" value="KAL2074834.1"/>
    <property type="molecule type" value="Genomic_DNA"/>
</dbReference>
<feature type="transmembrane region" description="Helical" evidence="2">
    <location>
        <begin position="136"/>
        <end position="155"/>
    </location>
</feature>
<evidence type="ECO:0000313" key="3">
    <source>
        <dbReference type="EMBL" id="KAL2074834.1"/>
    </source>
</evidence>
<feature type="region of interest" description="Disordered" evidence="1">
    <location>
        <begin position="1"/>
        <end position="47"/>
    </location>
</feature>
<feature type="transmembrane region" description="Helical" evidence="2">
    <location>
        <begin position="210"/>
        <end position="233"/>
    </location>
</feature>
<evidence type="ECO:0000256" key="1">
    <source>
        <dbReference type="SAM" id="MobiDB-lite"/>
    </source>
</evidence>
<keyword evidence="2" id="KW-0472">Membrane</keyword>
<feature type="transmembrane region" description="Helical" evidence="2">
    <location>
        <begin position="332"/>
        <end position="354"/>
    </location>
</feature>
<feature type="transmembrane region" description="Helical" evidence="2">
    <location>
        <begin position="78"/>
        <end position="100"/>
    </location>
</feature>
<dbReference type="PANTHER" id="PTHR37490:SF1">
    <property type="entry name" value="GLYCOSYLTRANSFERASE 2-LIKE DOMAIN-CONTAINING PROTEIN"/>
    <property type="match status" value="1"/>
</dbReference>
<comment type="caution">
    <text evidence="3">The sequence shown here is derived from an EMBL/GenBank/DDBJ whole genome shotgun (WGS) entry which is preliminary data.</text>
</comment>
<keyword evidence="4" id="KW-1185">Reference proteome</keyword>
<dbReference type="Proteomes" id="UP001595075">
    <property type="component" value="Unassembled WGS sequence"/>
</dbReference>
<name>A0ABR4CY46_9HELO</name>
<feature type="transmembrane region" description="Helical" evidence="2">
    <location>
        <begin position="254"/>
        <end position="273"/>
    </location>
</feature>
<feature type="transmembrane region" description="Helical" evidence="2">
    <location>
        <begin position="285"/>
        <end position="311"/>
    </location>
</feature>
<feature type="transmembrane region" description="Helical" evidence="2">
    <location>
        <begin position="161"/>
        <end position="181"/>
    </location>
</feature>
<sequence>MMLSTTSQEPEAAATAPFSPTDNNTLSPFLGIEDRDDEQATDSTQRQTSYSRWRAGCWTLCSSTAVYTTKRLMVIHGYHYPLTIAFRALAATLLGYIILLRMRSISNHTRSFIRMGWGLRQPDGDDFLANPSWGPMIPASLVAAASFPMLLEGLLHMPNLAVLVMLFPLIYTTESFVLFVTCSRSQKFHWEAFLSTAASSIVLYNEYRLMVPGLVFGVGGILFIGLSRALFVIGAERVGSDHSVQSRLNSYHGFVIMTLLFSLLFSGFFWHYFENIGSKTSFGIWTITLMLVNFGSIIGTIFSGSSLMAYSPISFEDTTPQFSRLPIRGSEILAPFAASLLVLLGTIVSTPVSSISVLQILAYLVSSICLIGTGQAHEYVLTFIDLVHRRVRRSLGIESDNSRKTSRVVTSSIIFLVLVSLGLKISSSANSVIDSLPPSLPTTFDTAFIPPNRFDIVVSMYQEDPTIIRSMLAAVKSTALLSTLQPRVIIYTKDPKQDLYKLKVDTGADVVERLDNLGREGGTYLWHIVNKWDELASQTMFIQAHAHNMRELIPRINSYLVPETGMLSLGFTGVTCSCKNCSDRWGWEDKWDVIPALYEKIYSQQCQANDQILLSYKGQFVVSAHRIRGVGIKIFGGLLTTITSKEGWSHDTSASDLAGVGVEDESPSNPYFGFAMERIWGLVMQCGTNAGVAARCPSLLSGMGIGGKVEACQCLDTPVQVDRT</sequence>